<accession>X1L3C3</accession>
<proteinExistence type="predicted"/>
<evidence type="ECO:0000313" key="1">
    <source>
        <dbReference type="EMBL" id="GAH88678.1"/>
    </source>
</evidence>
<organism evidence="1">
    <name type="scientific">marine sediment metagenome</name>
    <dbReference type="NCBI Taxonomy" id="412755"/>
    <lineage>
        <taxon>unclassified sequences</taxon>
        <taxon>metagenomes</taxon>
        <taxon>ecological metagenomes</taxon>
    </lineage>
</organism>
<name>X1L3C3_9ZZZZ</name>
<dbReference type="AlphaFoldDB" id="X1L3C3"/>
<reference evidence="1" key="1">
    <citation type="journal article" date="2014" name="Front. Microbiol.">
        <title>High frequency of phylogenetically diverse reductive dehalogenase-homologous genes in deep subseafloor sedimentary metagenomes.</title>
        <authorList>
            <person name="Kawai M."/>
            <person name="Futagami T."/>
            <person name="Toyoda A."/>
            <person name="Takaki Y."/>
            <person name="Nishi S."/>
            <person name="Hori S."/>
            <person name="Arai W."/>
            <person name="Tsubouchi T."/>
            <person name="Morono Y."/>
            <person name="Uchiyama I."/>
            <person name="Ito T."/>
            <person name="Fujiyama A."/>
            <person name="Inagaki F."/>
            <person name="Takami H."/>
        </authorList>
    </citation>
    <scope>NUCLEOTIDE SEQUENCE</scope>
    <source>
        <strain evidence="1">Expedition CK06-06</strain>
    </source>
</reference>
<sequence length="123" mass="14425">MTPDITVTLPKEGGKPIAIEVENDIQWDFGASLRQVKKYQQKFDTRIIIPEVYKRFAPLYKNEGFRVYLWKAKRKWQCKKCGKITPNESRVSPKCTTENCKNKNQHLFDLVGLKDAEIEEFTQ</sequence>
<protein>
    <submittedName>
        <fullName evidence="1">Uncharacterized protein</fullName>
    </submittedName>
</protein>
<gene>
    <name evidence="1" type="ORF">S03H2_58472</name>
</gene>
<comment type="caution">
    <text evidence="1">The sequence shown here is derived from an EMBL/GenBank/DDBJ whole genome shotgun (WGS) entry which is preliminary data.</text>
</comment>
<dbReference type="EMBL" id="BARU01037537">
    <property type="protein sequence ID" value="GAH88678.1"/>
    <property type="molecule type" value="Genomic_DNA"/>
</dbReference>